<gene>
    <name evidence="1" type="ORF">UFOVP1165_33</name>
</gene>
<reference evidence="1" key="1">
    <citation type="submission" date="2020-05" db="EMBL/GenBank/DDBJ databases">
        <authorList>
            <person name="Chiriac C."/>
            <person name="Salcher M."/>
            <person name="Ghai R."/>
            <person name="Kavagutti S V."/>
        </authorList>
    </citation>
    <scope>NUCLEOTIDE SEQUENCE</scope>
</reference>
<sequence length="268" mass="29655">MNDAVSPQALAPTAQTPFALMTIAIERGAQVEQLERLLALHERWEAEQARKAFHAARARFQSLCPEIVKDKEGGGNSFKYKYASLPGIIRQVKQPLSECGLTFRWEIDDKGKEHQIEVSCILSHCDGHSEHNSMSAMPDDSGAKNDIQQRGSAVTYLQRYTLIGVLGIASANDDDDGKSAGVANVDSLRTHNEAVRNWFDSIYCIKTCIATQDYKQAIEAWNEVPEEDKRALWVAPTKGGIFSTAERAAMKSDEWSAARREVLGADAE</sequence>
<proteinExistence type="predicted"/>
<accession>A0A6J5QU86</accession>
<organism evidence="1">
    <name type="scientific">uncultured Caudovirales phage</name>
    <dbReference type="NCBI Taxonomy" id="2100421"/>
    <lineage>
        <taxon>Viruses</taxon>
        <taxon>Duplodnaviria</taxon>
        <taxon>Heunggongvirae</taxon>
        <taxon>Uroviricota</taxon>
        <taxon>Caudoviricetes</taxon>
        <taxon>Peduoviridae</taxon>
        <taxon>Maltschvirus</taxon>
        <taxon>Maltschvirus maltsch</taxon>
    </lineage>
</organism>
<name>A0A6J5QU86_9CAUD</name>
<protein>
    <submittedName>
        <fullName evidence="1">Essential recombination function protein</fullName>
    </submittedName>
</protein>
<dbReference type="Pfam" id="PF04404">
    <property type="entry name" value="ERF"/>
    <property type="match status" value="1"/>
</dbReference>
<evidence type="ECO:0000313" key="1">
    <source>
        <dbReference type="EMBL" id="CAB4188140.1"/>
    </source>
</evidence>
<dbReference type="EMBL" id="LR797120">
    <property type="protein sequence ID" value="CAB4188140.1"/>
    <property type="molecule type" value="Genomic_DNA"/>
</dbReference>
<dbReference type="InterPro" id="IPR007499">
    <property type="entry name" value="ERF_bacteria_virus"/>
</dbReference>